<keyword evidence="2" id="KW-0406">Ion transport</keyword>
<protein>
    <recommendedName>
        <fullName evidence="6">V-type ATP synthase subunit C</fullName>
    </recommendedName>
</protein>
<dbReference type="AlphaFoldDB" id="A0A133U6T9"/>
<feature type="transmembrane region" description="Helical" evidence="3">
    <location>
        <begin position="6"/>
        <end position="23"/>
    </location>
</feature>
<keyword evidence="3" id="KW-0812">Transmembrane</keyword>
<name>A0A133U6T9_9EURY</name>
<dbReference type="PANTHER" id="PTHR38682">
    <property type="entry name" value="V-TYPE ATP SYNTHASE SUBUNIT C"/>
    <property type="match status" value="1"/>
</dbReference>
<keyword evidence="3" id="KW-1133">Transmembrane helix</keyword>
<dbReference type="Pfam" id="PF01992">
    <property type="entry name" value="vATP-synt_AC39"/>
    <property type="match status" value="1"/>
</dbReference>
<evidence type="ECO:0008006" key="6">
    <source>
        <dbReference type="Google" id="ProtNLM"/>
    </source>
</evidence>
<keyword evidence="5" id="KW-1185">Reference proteome</keyword>
<gene>
    <name evidence="4" type="ORF">AKJ61_01900</name>
</gene>
<dbReference type="GO" id="GO:0046961">
    <property type="term" value="F:proton-transporting ATPase activity, rotational mechanism"/>
    <property type="evidence" value="ECO:0007669"/>
    <property type="project" value="InterPro"/>
</dbReference>
<dbReference type="PANTHER" id="PTHR38682:SF1">
    <property type="entry name" value="V-TYPE ATP SYNTHASE SUBUNIT C"/>
    <property type="match status" value="1"/>
</dbReference>
<evidence type="ECO:0000256" key="1">
    <source>
        <dbReference type="ARBA" id="ARBA00022448"/>
    </source>
</evidence>
<dbReference type="InterPro" id="IPR044911">
    <property type="entry name" value="V-type_ATPase_csu/dsu_dom_3"/>
</dbReference>
<sequence>MNDIYLIVGLLGGLAVISGYIFYKAKNLIPYVHSGAKTSAWKANLLTDARLDELSESPQIKQILNILEDTQYQFYISQVSREGGVDVGEVEDQLNSFLNSRYEEILEIVPEERKGVIEKTIQITNLRNLAGITIGASEEIPEENIKEIVSPSPTMSQEELEMLLSAKNLERLLEYLEGSEYYDPLSEALEERYEDEGISSLLRALDKTYYETLWEDIERKKAQRSVLKEIVGTKIDMMNIKLIFRLKREETPPERIAELLVVPYRLSEDQLKDMTSAEDIQSAAEVIMDTFYGPPLQESLNRFEETGSLFEFENTLDEEFLRICRRISISQPFSLAPVLTYIYLTETEVRNLRTIIGLKAEEIDAEKIKNNLIRRRKIEIQSAGRG</sequence>
<reference evidence="4 5" key="1">
    <citation type="journal article" date="2016" name="Sci. Rep.">
        <title>Metabolic traits of an uncultured archaeal lineage -MSBL1- from brine pools of the Red Sea.</title>
        <authorList>
            <person name="Mwirichia R."/>
            <person name="Alam I."/>
            <person name="Rashid M."/>
            <person name="Vinu M."/>
            <person name="Ba-Alawi W."/>
            <person name="Anthony Kamau A."/>
            <person name="Kamanda Ngugi D."/>
            <person name="Goker M."/>
            <person name="Klenk H.P."/>
            <person name="Bajic V."/>
            <person name="Stingl U."/>
        </authorList>
    </citation>
    <scope>NUCLEOTIDE SEQUENCE [LARGE SCALE GENOMIC DNA]</scope>
    <source>
        <strain evidence="4">SCGC-AAA259B11</strain>
    </source>
</reference>
<evidence type="ECO:0000256" key="3">
    <source>
        <dbReference type="SAM" id="Phobius"/>
    </source>
</evidence>
<evidence type="ECO:0000313" key="4">
    <source>
        <dbReference type="EMBL" id="KXA89876.1"/>
    </source>
</evidence>
<dbReference type="Proteomes" id="UP000070184">
    <property type="component" value="Unassembled WGS sequence"/>
</dbReference>
<dbReference type="InterPro" id="IPR002843">
    <property type="entry name" value="ATPase_V0-cplx_csu/dsu"/>
</dbReference>
<organism evidence="4 5">
    <name type="scientific">candidate division MSBL1 archaeon SCGC-AAA259B11</name>
    <dbReference type="NCBI Taxonomy" id="1698260"/>
    <lineage>
        <taxon>Archaea</taxon>
        <taxon>Methanobacteriati</taxon>
        <taxon>Methanobacteriota</taxon>
        <taxon>candidate division MSBL1</taxon>
    </lineage>
</organism>
<keyword evidence="1" id="KW-0813">Transport</keyword>
<dbReference type="SUPFAM" id="SSF103486">
    <property type="entry name" value="V-type ATP synthase subunit C"/>
    <property type="match status" value="1"/>
</dbReference>
<accession>A0A133U6T9</accession>
<keyword evidence="3" id="KW-0472">Membrane</keyword>
<dbReference type="EMBL" id="LHXK01000019">
    <property type="protein sequence ID" value="KXA89876.1"/>
    <property type="molecule type" value="Genomic_DNA"/>
</dbReference>
<proteinExistence type="predicted"/>
<dbReference type="Gene3D" id="1.10.132.50">
    <property type="entry name" value="ATP synthase (C/AC39) subunit, domain 3"/>
    <property type="match status" value="3"/>
</dbReference>
<dbReference type="InterPro" id="IPR050873">
    <property type="entry name" value="V-ATPase_V0D/AC39_subunit"/>
</dbReference>
<evidence type="ECO:0000256" key="2">
    <source>
        <dbReference type="ARBA" id="ARBA00023065"/>
    </source>
</evidence>
<comment type="caution">
    <text evidence="4">The sequence shown here is derived from an EMBL/GenBank/DDBJ whole genome shotgun (WGS) entry which is preliminary data.</text>
</comment>
<dbReference type="InterPro" id="IPR036079">
    <property type="entry name" value="ATPase_csu/dsu_sf"/>
</dbReference>
<evidence type="ECO:0000313" key="5">
    <source>
        <dbReference type="Proteomes" id="UP000070184"/>
    </source>
</evidence>